<proteinExistence type="predicted"/>
<evidence type="ECO:0000313" key="1">
    <source>
        <dbReference type="EMBL" id="KEF59285.1"/>
    </source>
</evidence>
<dbReference type="STRING" id="1182545.A0A072PUV5"/>
<organism evidence="1 2">
    <name type="scientific">Exophiala aquamarina CBS 119918</name>
    <dbReference type="NCBI Taxonomy" id="1182545"/>
    <lineage>
        <taxon>Eukaryota</taxon>
        <taxon>Fungi</taxon>
        <taxon>Dikarya</taxon>
        <taxon>Ascomycota</taxon>
        <taxon>Pezizomycotina</taxon>
        <taxon>Eurotiomycetes</taxon>
        <taxon>Chaetothyriomycetidae</taxon>
        <taxon>Chaetothyriales</taxon>
        <taxon>Herpotrichiellaceae</taxon>
        <taxon>Exophiala</taxon>
    </lineage>
</organism>
<dbReference type="SUPFAM" id="SSF48403">
    <property type="entry name" value="Ankyrin repeat"/>
    <property type="match status" value="1"/>
</dbReference>
<dbReference type="VEuPathDB" id="FungiDB:A1O9_04129"/>
<reference evidence="1 2" key="1">
    <citation type="submission" date="2013-03" db="EMBL/GenBank/DDBJ databases">
        <title>The Genome Sequence of Exophiala aquamarina CBS 119918.</title>
        <authorList>
            <consortium name="The Broad Institute Genomics Platform"/>
            <person name="Cuomo C."/>
            <person name="de Hoog S."/>
            <person name="Gorbushina A."/>
            <person name="Walker B."/>
            <person name="Young S.K."/>
            <person name="Zeng Q."/>
            <person name="Gargeya S."/>
            <person name="Fitzgerald M."/>
            <person name="Haas B."/>
            <person name="Abouelleil A."/>
            <person name="Allen A.W."/>
            <person name="Alvarado L."/>
            <person name="Arachchi H.M."/>
            <person name="Berlin A.M."/>
            <person name="Chapman S.B."/>
            <person name="Gainer-Dewar J."/>
            <person name="Goldberg J."/>
            <person name="Griggs A."/>
            <person name="Gujja S."/>
            <person name="Hansen M."/>
            <person name="Howarth C."/>
            <person name="Imamovic A."/>
            <person name="Ireland A."/>
            <person name="Larimer J."/>
            <person name="McCowan C."/>
            <person name="Murphy C."/>
            <person name="Pearson M."/>
            <person name="Poon T.W."/>
            <person name="Priest M."/>
            <person name="Roberts A."/>
            <person name="Saif S."/>
            <person name="Shea T."/>
            <person name="Sisk P."/>
            <person name="Sykes S."/>
            <person name="Wortman J."/>
            <person name="Nusbaum C."/>
            <person name="Birren B."/>
        </authorList>
    </citation>
    <scope>NUCLEOTIDE SEQUENCE [LARGE SCALE GENOMIC DNA]</scope>
    <source>
        <strain evidence="1 2">CBS 119918</strain>
    </source>
</reference>
<keyword evidence="2" id="KW-1185">Reference proteome</keyword>
<dbReference type="OrthoDB" id="21416at2759"/>
<accession>A0A072PUV5</accession>
<comment type="caution">
    <text evidence="1">The sequence shown here is derived from an EMBL/GenBank/DDBJ whole genome shotgun (WGS) entry which is preliminary data.</text>
</comment>
<dbReference type="Proteomes" id="UP000027920">
    <property type="component" value="Unassembled WGS sequence"/>
</dbReference>
<dbReference type="Gene3D" id="1.25.40.20">
    <property type="entry name" value="Ankyrin repeat-containing domain"/>
    <property type="match status" value="1"/>
</dbReference>
<sequence length="485" mass="55070">MAEVVGVVASGAAIVGFGCQILESVFKLQRTLTAIQDAPQELKTTLEEITIVTNVLIQCLDTPNPHAIGSRQAVARDQALVHCETACKHLFAVVSGIENSIKDSKFRSRWYSVLAVLKAKRIADLVARLERVKSTLALAQIMHLQSHVAAAWLHPSLCKQLLEYGADSSVSFHSDNLFWNPLGLAVECAGYYRYHMFPGLEKYRPEPQECRGRMRETMRVLAEHGSVEAHQGYQPGEFGHWNQSRSALYWFRGTSEDFSWLIKLEKPIMTAKDWDDYIASIVLQQTEMFPNDSFPAAFNKVSNMKSLAKYKDTSGSSLLHYLLDTNFGNEPGIWLNGVDIFTFVRTLLQHGANPTARNNNAHTLLMKFAQHLRRYFMSHDLLFNAEAAIELFSGFLARWTRVLKSCKIDLGKYRSQEVESGAEIFAHCRGFEDYSSATVEPRIWFVRLVFEQIDTNQELQIKLQFKSRDKDKMMPGTWLDELADT</sequence>
<dbReference type="InterPro" id="IPR036770">
    <property type="entry name" value="Ankyrin_rpt-contain_sf"/>
</dbReference>
<dbReference type="EMBL" id="AMGV01000003">
    <property type="protein sequence ID" value="KEF59285.1"/>
    <property type="molecule type" value="Genomic_DNA"/>
</dbReference>
<evidence type="ECO:0008006" key="3">
    <source>
        <dbReference type="Google" id="ProtNLM"/>
    </source>
</evidence>
<evidence type="ECO:0000313" key="2">
    <source>
        <dbReference type="Proteomes" id="UP000027920"/>
    </source>
</evidence>
<protein>
    <recommendedName>
        <fullName evidence="3">NACHT-NTPase and P-loop NTPases N-terminal domain-containing protein</fullName>
    </recommendedName>
</protein>
<dbReference type="HOGENOM" id="CLU_029463_0_0_1"/>
<name>A0A072PUV5_9EURO</name>
<dbReference type="RefSeq" id="XP_013261875.1">
    <property type="nucleotide sequence ID" value="XM_013406421.1"/>
</dbReference>
<gene>
    <name evidence="1" type="ORF">A1O9_04129</name>
</gene>
<dbReference type="GeneID" id="25279062"/>
<dbReference type="AlphaFoldDB" id="A0A072PUV5"/>